<protein>
    <submittedName>
        <fullName evidence="1">Uncharacterized protein</fullName>
    </submittedName>
</protein>
<reference evidence="1 2" key="1">
    <citation type="journal article" date="2018" name="Nat. Ecol. Evol.">
        <title>Pezizomycetes genomes reveal the molecular basis of ectomycorrhizal truffle lifestyle.</title>
        <authorList>
            <person name="Murat C."/>
            <person name="Payen T."/>
            <person name="Noel B."/>
            <person name="Kuo A."/>
            <person name="Morin E."/>
            <person name="Chen J."/>
            <person name="Kohler A."/>
            <person name="Krizsan K."/>
            <person name="Balestrini R."/>
            <person name="Da Silva C."/>
            <person name="Montanini B."/>
            <person name="Hainaut M."/>
            <person name="Levati E."/>
            <person name="Barry K.W."/>
            <person name="Belfiori B."/>
            <person name="Cichocki N."/>
            <person name="Clum A."/>
            <person name="Dockter R.B."/>
            <person name="Fauchery L."/>
            <person name="Guy J."/>
            <person name="Iotti M."/>
            <person name="Le Tacon F."/>
            <person name="Lindquist E.A."/>
            <person name="Lipzen A."/>
            <person name="Malagnac F."/>
            <person name="Mello A."/>
            <person name="Molinier V."/>
            <person name="Miyauchi S."/>
            <person name="Poulain J."/>
            <person name="Riccioni C."/>
            <person name="Rubini A."/>
            <person name="Sitrit Y."/>
            <person name="Splivallo R."/>
            <person name="Traeger S."/>
            <person name="Wang M."/>
            <person name="Zifcakova L."/>
            <person name="Wipf D."/>
            <person name="Zambonelli A."/>
            <person name="Paolocci F."/>
            <person name="Nowrousian M."/>
            <person name="Ottonello S."/>
            <person name="Baldrian P."/>
            <person name="Spatafora J.W."/>
            <person name="Henrissat B."/>
            <person name="Nagy L.G."/>
            <person name="Aury J.M."/>
            <person name="Wincker P."/>
            <person name="Grigoriev I.V."/>
            <person name="Bonfante P."/>
            <person name="Martin F.M."/>
        </authorList>
    </citation>
    <scope>NUCLEOTIDE SEQUENCE [LARGE SCALE GENOMIC DNA]</scope>
    <source>
        <strain evidence="1 2">ATCC MYA-4762</strain>
    </source>
</reference>
<evidence type="ECO:0000313" key="2">
    <source>
        <dbReference type="Proteomes" id="UP000267821"/>
    </source>
</evidence>
<name>A0A3N4LJL3_9PEZI</name>
<evidence type="ECO:0000313" key="1">
    <source>
        <dbReference type="EMBL" id="RPB20841.1"/>
    </source>
</evidence>
<sequence>MRDRELVCGEYGRAWLSRNRNMRPQLPVPRTTPSETGISDVSDTSLTIEELDLLIRSASTFLSIVQQQIEPPSRCSKDHPQYKVLMAADRMATLLSCREKSDITAVLLVQGRDSSTIFTISEDAVTPIQGLYSMKNSTGTATEKSSSIPLPQGIHPPPNKKFGDNWKTVFLQSGPFDPASHAKQLESFTEKYYAAKTASNTSVTGTIVLELEQFTYAQCLNKVKQRFNSPLHPYSNQRFYNVFLRAPELEQILSAGPQLLPNKRSLNLPASLLASKENIILDIAKKILPEYDFILDNDGHIKLDQASVYPYYKIVQKVFQEAMESIDHVSAARTRGNNISVSYFTDQLKNLTRDFRLLSLLVNHCVSFQVFLNHPAIKNWIVAMALKDELGDSGRLKQEDRILLEDEDVLLSKELVTSNPIGCLIKWLQLTVQWSTGVASLAKRVKRPVNITSLKQETYKLSEQTSLDTLIDHTLKDRPGEQVELCKNKLKAKAKEQVTREAREPSENWELVERWDGWETAFTGKHHCEASLGCMRHCDVGLITKDLLPPGRRERFMTLIEEVKRCSNMVGVSKACCFLCRLYIDIACPGLVYRGSSGKIFPWAIPPFGRNLCVYDKIWGTLKDEVWKALVALEVLQCERRESGSEDGLDYDSPDEMMSCAGLW</sequence>
<dbReference type="InterPro" id="IPR027796">
    <property type="entry name" value="OTT_1508_deam-like"/>
</dbReference>
<dbReference type="AlphaFoldDB" id="A0A3N4LJL3"/>
<dbReference type="OrthoDB" id="10390453at2759"/>
<keyword evidence="2" id="KW-1185">Reference proteome</keyword>
<dbReference type="EMBL" id="ML121567">
    <property type="protein sequence ID" value="RPB20841.1"/>
    <property type="molecule type" value="Genomic_DNA"/>
</dbReference>
<gene>
    <name evidence="1" type="ORF">L211DRAFT_870404</name>
</gene>
<accession>A0A3N4LJL3</accession>
<proteinExistence type="predicted"/>
<organism evidence="1 2">
    <name type="scientific">Terfezia boudieri ATCC MYA-4762</name>
    <dbReference type="NCBI Taxonomy" id="1051890"/>
    <lineage>
        <taxon>Eukaryota</taxon>
        <taxon>Fungi</taxon>
        <taxon>Dikarya</taxon>
        <taxon>Ascomycota</taxon>
        <taxon>Pezizomycotina</taxon>
        <taxon>Pezizomycetes</taxon>
        <taxon>Pezizales</taxon>
        <taxon>Pezizaceae</taxon>
        <taxon>Terfezia</taxon>
    </lineage>
</organism>
<dbReference type="InParanoid" id="A0A3N4LJL3"/>
<dbReference type="Proteomes" id="UP000267821">
    <property type="component" value="Unassembled WGS sequence"/>
</dbReference>
<dbReference type="Pfam" id="PF14441">
    <property type="entry name" value="OTT_1508_deam"/>
    <property type="match status" value="1"/>
</dbReference>